<organism evidence="2 3">
    <name type="scientific">Cellulomonas soli</name>
    <dbReference type="NCBI Taxonomy" id="931535"/>
    <lineage>
        <taxon>Bacteria</taxon>
        <taxon>Bacillati</taxon>
        <taxon>Actinomycetota</taxon>
        <taxon>Actinomycetes</taxon>
        <taxon>Micrococcales</taxon>
        <taxon>Cellulomonadaceae</taxon>
        <taxon>Cellulomonas</taxon>
    </lineage>
</organism>
<evidence type="ECO:0000313" key="2">
    <source>
        <dbReference type="EMBL" id="GEP67893.1"/>
    </source>
</evidence>
<feature type="region of interest" description="Disordered" evidence="1">
    <location>
        <begin position="74"/>
        <end position="98"/>
    </location>
</feature>
<evidence type="ECO:0000256" key="1">
    <source>
        <dbReference type="SAM" id="MobiDB-lite"/>
    </source>
</evidence>
<evidence type="ECO:0008006" key="4">
    <source>
        <dbReference type="Google" id="ProtNLM"/>
    </source>
</evidence>
<gene>
    <name evidence="2" type="ORF">CSO01_06080</name>
</gene>
<protein>
    <recommendedName>
        <fullName evidence="4">SPOR domain-containing protein</fullName>
    </recommendedName>
</protein>
<reference evidence="2 3" key="1">
    <citation type="submission" date="2019-07" db="EMBL/GenBank/DDBJ databases">
        <title>Whole genome shotgun sequence of Cellulomonas soli NBRC 109434.</title>
        <authorList>
            <person name="Hosoyama A."/>
            <person name="Uohara A."/>
            <person name="Ohji S."/>
            <person name="Ichikawa N."/>
        </authorList>
    </citation>
    <scope>NUCLEOTIDE SEQUENCE [LARGE SCALE GENOMIC DNA]</scope>
    <source>
        <strain evidence="2 3">NBRC 109434</strain>
    </source>
</reference>
<dbReference type="AlphaFoldDB" id="A0A512P9L1"/>
<keyword evidence="3" id="KW-1185">Reference proteome</keyword>
<feature type="region of interest" description="Disordered" evidence="1">
    <location>
        <begin position="1"/>
        <end position="44"/>
    </location>
</feature>
<proteinExistence type="predicted"/>
<name>A0A512P9L1_9CELL</name>
<feature type="compositionally biased region" description="Basic and acidic residues" evidence="1">
    <location>
        <begin position="75"/>
        <end position="98"/>
    </location>
</feature>
<feature type="compositionally biased region" description="Basic and acidic residues" evidence="1">
    <location>
        <begin position="15"/>
        <end position="33"/>
    </location>
</feature>
<dbReference type="Proteomes" id="UP000321798">
    <property type="component" value="Unassembled WGS sequence"/>
</dbReference>
<accession>A0A512P9L1</accession>
<comment type="caution">
    <text evidence="2">The sequence shown here is derived from an EMBL/GenBank/DDBJ whole genome shotgun (WGS) entry which is preliminary data.</text>
</comment>
<sequence>MDRPWGRVSRRHGGGHREGYRDGHEAGHRDWHAGEGTTMTDESDEYWFNTQTRQVEVGRRSDWSHLMGPYPTREAAQHALEKAVRRTQDWDQEDERSR</sequence>
<dbReference type="EMBL" id="BKAL01000002">
    <property type="protein sequence ID" value="GEP67893.1"/>
    <property type="molecule type" value="Genomic_DNA"/>
</dbReference>
<evidence type="ECO:0000313" key="3">
    <source>
        <dbReference type="Proteomes" id="UP000321798"/>
    </source>
</evidence>